<proteinExistence type="predicted"/>
<keyword evidence="2" id="KW-0436">Ligase</keyword>
<dbReference type="Pfam" id="PF13380">
    <property type="entry name" value="CoA_binding_2"/>
    <property type="match status" value="1"/>
</dbReference>
<dbReference type="EMBL" id="AMXF01000044">
    <property type="protein sequence ID" value="ENO97496.1"/>
    <property type="molecule type" value="Genomic_DNA"/>
</dbReference>
<dbReference type="OrthoDB" id="9807426at2"/>
<sequence length="555" mass="58247">ALQLAAGGLPDAPGAQVALHELVLDCACDGEAVQVLAARCSVGAPPLLRVARPLHKIDRLLHPERIGIVGASASGMNFGRIILRNLLGSGCPPERLCVIRPGGGEIDGVACIENLAAIEGKLDLLIVAVAADAVYPLVDEIIAASTVEAVMLIPGGLGETAKSREPAAALAARINAAHAHGDGGPIFLGANCLGVVSHPGRYDSWFIPLERLPKPPKAPERRAVMLSQSGAFMITRLSHNPWLDPRYMIAMGNQTDLTHGDLLSWFATRDDVDSIGIYVEGFRDLDGLAFARAVRRAVLAGKQVVVYKSGRSEAGQAGVMGHTASIAGEPVLFASVLAQAGATVTDDVELFDDLFYMAGTLHAKRIGGDRLAAASGAGFEAVSAADASVGETFAMRMATLSADTIARIEAVLAEKKLAALVEVRNPLDMNPGADDDAHVRITAAMADDPGVDAVVVGLDPTAPMVRALEQSRLRPGYDLADPESTVHTLPPLVARTDKPIVAVVDAGRLYDAMAAGLMDHGVCVFRNVARGTRALVCHVEARLEAERLRRHFGRG</sequence>
<dbReference type="Gene3D" id="3.40.50.261">
    <property type="entry name" value="Succinyl-CoA synthetase domains"/>
    <property type="match status" value="2"/>
</dbReference>
<dbReference type="SMART" id="SM00881">
    <property type="entry name" value="CoA_binding"/>
    <property type="match status" value="1"/>
</dbReference>
<feature type="domain" description="CoA-binding" evidence="1">
    <location>
        <begin position="60"/>
        <end position="157"/>
    </location>
</feature>
<name>N6YT98_9RHOO</name>
<dbReference type="InterPro" id="IPR003781">
    <property type="entry name" value="CoA-bd"/>
</dbReference>
<dbReference type="InterPro" id="IPR036291">
    <property type="entry name" value="NAD(P)-bd_dom_sf"/>
</dbReference>
<dbReference type="Proteomes" id="UP000013047">
    <property type="component" value="Unassembled WGS sequence"/>
</dbReference>
<accession>N6YT98</accession>
<dbReference type="PANTHER" id="PTHR42793:SF1">
    <property type="entry name" value="PEPTIDYL-LYSINE N-ACETYLTRANSFERASE PATZ"/>
    <property type="match status" value="1"/>
</dbReference>
<feature type="non-terminal residue" evidence="2">
    <location>
        <position position="1"/>
    </location>
</feature>
<dbReference type="InterPro" id="IPR032875">
    <property type="entry name" value="Succ_CoA_lig_flav_dom"/>
</dbReference>
<dbReference type="AlphaFoldDB" id="N6YT98"/>
<protein>
    <submittedName>
        <fullName evidence="2">Organic acid-CoA ligase</fullName>
    </submittedName>
</protein>
<dbReference type="InterPro" id="IPR016102">
    <property type="entry name" value="Succinyl-CoA_synth-like"/>
</dbReference>
<dbReference type="GO" id="GO:0016874">
    <property type="term" value="F:ligase activity"/>
    <property type="evidence" value="ECO:0007669"/>
    <property type="project" value="UniProtKB-KW"/>
</dbReference>
<reference evidence="2 3" key="1">
    <citation type="submission" date="2012-09" db="EMBL/GenBank/DDBJ databases">
        <title>Draft Genome Sequences of 6 Strains from Genus Thauera.</title>
        <authorList>
            <person name="Liu B."/>
            <person name="Shapleigh J.P."/>
            <person name="Frostegard A.H."/>
        </authorList>
    </citation>
    <scope>NUCLEOTIDE SEQUENCE [LARGE SCALE GENOMIC DNA]</scope>
    <source>
        <strain evidence="2 3">B4P</strain>
    </source>
</reference>
<dbReference type="PANTHER" id="PTHR42793">
    <property type="entry name" value="COA BINDING DOMAIN CONTAINING PROTEIN"/>
    <property type="match status" value="1"/>
</dbReference>
<organism evidence="2 3">
    <name type="scientific">Thauera phenylacetica B4P</name>
    <dbReference type="NCBI Taxonomy" id="1234382"/>
    <lineage>
        <taxon>Bacteria</taxon>
        <taxon>Pseudomonadati</taxon>
        <taxon>Pseudomonadota</taxon>
        <taxon>Betaproteobacteria</taxon>
        <taxon>Rhodocyclales</taxon>
        <taxon>Zoogloeaceae</taxon>
        <taxon>Thauera</taxon>
    </lineage>
</organism>
<gene>
    <name evidence="2" type="ORF">C667_08485</name>
</gene>
<dbReference type="Pfam" id="PF13607">
    <property type="entry name" value="Succ_CoA_lig"/>
    <property type="match status" value="1"/>
</dbReference>
<keyword evidence="3" id="KW-1185">Reference proteome</keyword>
<evidence type="ECO:0000259" key="1">
    <source>
        <dbReference type="SMART" id="SM00881"/>
    </source>
</evidence>
<dbReference type="SUPFAM" id="SSF52210">
    <property type="entry name" value="Succinyl-CoA synthetase domains"/>
    <property type="match status" value="2"/>
</dbReference>
<comment type="caution">
    <text evidence="2">The sequence shown here is derived from an EMBL/GenBank/DDBJ whole genome shotgun (WGS) entry which is preliminary data.</text>
</comment>
<dbReference type="SUPFAM" id="SSF51735">
    <property type="entry name" value="NAD(P)-binding Rossmann-fold domains"/>
    <property type="match status" value="1"/>
</dbReference>
<dbReference type="RefSeq" id="WP_004360647.1">
    <property type="nucleotide sequence ID" value="NZ_AMXF01000044.1"/>
</dbReference>
<dbReference type="Gene3D" id="3.40.50.720">
    <property type="entry name" value="NAD(P)-binding Rossmann-like Domain"/>
    <property type="match status" value="1"/>
</dbReference>
<evidence type="ECO:0000313" key="2">
    <source>
        <dbReference type="EMBL" id="ENO97496.1"/>
    </source>
</evidence>
<evidence type="ECO:0000313" key="3">
    <source>
        <dbReference type="Proteomes" id="UP000013047"/>
    </source>
</evidence>